<name>A0A061EIB7_THECC</name>
<gene>
    <name evidence="1" type="ORF">TCM_019917</name>
</gene>
<keyword evidence="2" id="KW-1185">Reference proteome</keyword>
<protein>
    <submittedName>
        <fullName evidence="1">Uncharacterized protein</fullName>
    </submittedName>
</protein>
<dbReference type="Proteomes" id="UP000026915">
    <property type="component" value="Chromosome 4"/>
</dbReference>
<dbReference type="AlphaFoldDB" id="A0A061EIB7"/>
<dbReference type="EMBL" id="CM001882">
    <property type="protein sequence ID" value="EOY04730.1"/>
    <property type="molecule type" value="Genomic_DNA"/>
</dbReference>
<dbReference type="Gramene" id="EOY04730">
    <property type="protein sequence ID" value="EOY04730"/>
    <property type="gene ID" value="TCM_019917"/>
</dbReference>
<organism evidence="1 2">
    <name type="scientific">Theobroma cacao</name>
    <name type="common">Cacao</name>
    <name type="synonym">Cocoa</name>
    <dbReference type="NCBI Taxonomy" id="3641"/>
    <lineage>
        <taxon>Eukaryota</taxon>
        <taxon>Viridiplantae</taxon>
        <taxon>Streptophyta</taxon>
        <taxon>Embryophyta</taxon>
        <taxon>Tracheophyta</taxon>
        <taxon>Spermatophyta</taxon>
        <taxon>Magnoliopsida</taxon>
        <taxon>eudicotyledons</taxon>
        <taxon>Gunneridae</taxon>
        <taxon>Pentapetalae</taxon>
        <taxon>rosids</taxon>
        <taxon>malvids</taxon>
        <taxon>Malvales</taxon>
        <taxon>Malvaceae</taxon>
        <taxon>Byttnerioideae</taxon>
        <taxon>Theobroma</taxon>
    </lineage>
</organism>
<proteinExistence type="predicted"/>
<accession>A0A061EIB7</accession>
<evidence type="ECO:0000313" key="2">
    <source>
        <dbReference type="Proteomes" id="UP000026915"/>
    </source>
</evidence>
<evidence type="ECO:0000313" key="1">
    <source>
        <dbReference type="EMBL" id="EOY04730.1"/>
    </source>
</evidence>
<dbReference type="InParanoid" id="A0A061EIB7"/>
<dbReference type="HOGENOM" id="CLU_2350901_0_0_1"/>
<sequence>MKCKKRWLLSVEQLYGFFEAVERDDSALDTAWWTDRGLPPSQMYESISYAKADFLKFNTDGFAGGKSDILGRKGTEKLCRALFCNMCSSCYAIRSGV</sequence>
<reference evidence="1 2" key="1">
    <citation type="journal article" date="2013" name="Genome Biol.">
        <title>The genome sequence of the most widely cultivated cacao type and its use to identify candidate genes regulating pod color.</title>
        <authorList>
            <person name="Motamayor J.C."/>
            <person name="Mockaitis K."/>
            <person name="Schmutz J."/>
            <person name="Haiminen N."/>
            <person name="Iii D.L."/>
            <person name="Cornejo O."/>
            <person name="Findley S.D."/>
            <person name="Zheng P."/>
            <person name="Utro F."/>
            <person name="Royaert S."/>
            <person name="Saski C."/>
            <person name="Jenkins J."/>
            <person name="Podicheti R."/>
            <person name="Zhao M."/>
            <person name="Scheffler B.E."/>
            <person name="Stack J.C."/>
            <person name="Feltus F.A."/>
            <person name="Mustiga G.M."/>
            <person name="Amores F."/>
            <person name="Phillips W."/>
            <person name="Marelli J.P."/>
            <person name="May G.D."/>
            <person name="Shapiro H."/>
            <person name="Ma J."/>
            <person name="Bustamante C.D."/>
            <person name="Schnell R.J."/>
            <person name="Main D."/>
            <person name="Gilbert D."/>
            <person name="Parida L."/>
            <person name="Kuhn D.N."/>
        </authorList>
    </citation>
    <scope>NUCLEOTIDE SEQUENCE [LARGE SCALE GENOMIC DNA]</scope>
    <source>
        <strain evidence="2">cv. Matina 1-6</strain>
    </source>
</reference>